<accession>A0A6I8VD97</accession>
<proteinExistence type="predicted"/>
<dbReference type="Bgee" id="FBgn0272956">
    <property type="expression patterns" value="Expressed in male reproductive system and 1 other cell type or tissue"/>
</dbReference>
<keyword evidence="1" id="KW-0732">Signal</keyword>
<organism evidence="2 3">
    <name type="scientific">Drosophila pseudoobscura pseudoobscura</name>
    <name type="common">Fruit fly</name>
    <dbReference type="NCBI Taxonomy" id="46245"/>
    <lineage>
        <taxon>Eukaryota</taxon>
        <taxon>Metazoa</taxon>
        <taxon>Ecdysozoa</taxon>
        <taxon>Arthropoda</taxon>
        <taxon>Hexapoda</taxon>
        <taxon>Insecta</taxon>
        <taxon>Pterygota</taxon>
        <taxon>Neoptera</taxon>
        <taxon>Endopterygota</taxon>
        <taxon>Diptera</taxon>
        <taxon>Brachycera</taxon>
        <taxon>Muscomorpha</taxon>
        <taxon>Ephydroidea</taxon>
        <taxon>Drosophilidae</taxon>
        <taxon>Drosophila</taxon>
        <taxon>Sophophora</taxon>
    </lineage>
</organism>
<evidence type="ECO:0000256" key="1">
    <source>
        <dbReference type="SAM" id="SignalP"/>
    </source>
</evidence>
<feature type="signal peptide" evidence="1">
    <location>
        <begin position="1"/>
        <end position="23"/>
    </location>
</feature>
<sequence>MSFNWRHFPKLFLVLPIMHLLLSAVVKIESAEQQRMRLLAKTNVETIDAVMKRQKEDVKEC</sequence>
<dbReference type="RefSeq" id="XP_015038369.1">
    <property type="nucleotide sequence ID" value="XM_015182883.2"/>
</dbReference>
<keyword evidence="2" id="KW-1185">Reference proteome</keyword>
<name>A0A6I8VD97_DROPS</name>
<dbReference type="GeneID" id="26533969"/>
<dbReference type="Proteomes" id="UP000001819">
    <property type="component" value="Chromosome 2"/>
</dbReference>
<feature type="chain" id="PRO_5026234209" evidence="1">
    <location>
        <begin position="24"/>
        <end position="61"/>
    </location>
</feature>
<dbReference type="KEGG" id="dpo:26533969"/>
<protein>
    <submittedName>
        <fullName evidence="3">Uncharacterized protein</fullName>
    </submittedName>
</protein>
<reference evidence="3" key="2">
    <citation type="submission" date="2025-08" db="UniProtKB">
        <authorList>
            <consortium name="RefSeq"/>
        </authorList>
    </citation>
    <scope>IDENTIFICATION</scope>
    <source>
        <strain evidence="3">MV-25-SWS-2005</strain>
        <tissue evidence="3">Whole body</tissue>
    </source>
</reference>
<evidence type="ECO:0000313" key="3">
    <source>
        <dbReference type="RefSeq" id="XP_015038369.1"/>
    </source>
</evidence>
<reference evidence="2" key="1">
    <citation type="submission" date="2024-06" db="UniProtKB">
        <authorList>
            <consortium name="RefSeq"/>
        </authorList>
    </citation>
    <scope>NUCLEOTIDE SEQUENCE [LARGE SCALE GENOMIC DNA]</scope>
    <source>
        <strain evidence="2">MV2-25</strain>
    </source>
</reference>
<dbReference type="InParanoid" id="A0A6I8VD97"/>
<evidence type="ECO:0000313" key="2">
    <source>
        <dbReference type="Proteomes" id="UP000001819"/>
    </source>
</evidence>
<gene>
    <name evidence="3" type="primary">LOC26533969</name>
</gene>
<dbReference type="AlphaFoldDB" id="A0A6I8VD97"/>